<proteinExistence type="predicted"/>
<dbReference type="eggNOG" id="arCOG12461">
    <property type="taxonomic scope" value="Archaea"/>
</dbReference>
<feature type="transmembrane region" description="Helical" evidence="1">
    <location>
        <begin position="15"/>
        <end position="35"/>
    </location>
</feature>
<dbReference type="KEGG" id="smr:Smar_1486"/>
<evidence type="ECO:0000313" key="3">
    <source>
        <dbReference type="Proteomes" id="UP000000254"/>
    </source>
</evidence>
<reference evidence="2 3" key="2">
    <citation type="journal article" date="2009" name="Stand. Genomic Sci.">
        <title>Complete genome sequence of Staphylothermus marinus Stetter and Fiala 1986 type strain F1.</title>
        <authorList>
            <person name="Anderson I.J."/>
            <person name="Sun H."/>
            <person name="Lapidus A."/>
            <person name="Copeland A."/>
            <person name="Glavina Del Rio T."/>
            <person name="Tice H."/>
            <person name="Dalin E."/>
            <person name="Lucas S."/>
            <person name="Barry K."/>
            <person name="Land M."/>
            <person name="Richardson P."/>
            <person name="Huber H."/>
            <person name="Kyrpides N.C."/>
        </authorList>
    </citation>
    <scope>NUCLEOTIDE SEQUENCE [LARGE SCALE GENOMIC DNA]</scope>
    <source>
        <strain evidence="3">ATCC 43588 / DSM 3639 / JCM 9404 / F1</strain>
    </source>
</reference>
<sequence>MSVISSSKSVLAKPFVALLLLTIMFSLTVFLPRIFHPSLKNNFSSIRGGLFIQYNILENKSTLMVNITNNYDEKVFIINVSICNSIYQLNTIIKPHESRTFMFNISKERSGCLLKIIYEYKGSRRIIYRLVYG</sequence>
<name>A3DPL5_STAMF</name>
<keyword evidence="1" id="KW-0812">Transmembrane</keyword>
<protein>
    <recommendedName>
        <fullName evidence="4">DUF1616 domain-containing protein</fullName>
    </recommendedName>
</protein>
<dbReference type="OrthoDB" id="377050at2157"/>
<keyword evidence="1" id="KW-1133">Transmembrane helix</keyword>
<accession>A3DPL5</accession>
<dbReference type="STRING" id="399550.Smar_1486"/>
<organism evidence="2 3">
    <name type="scientific">Staphylothermus marinus (strain ATCC 43588 / DSM 3639 / JCM 9404 / F1)</name>
    <dbReference type="NCBI Taxonomy" id="399550"/>
    <lineage>
        <taxon>Archaea</taxon>
        <taxon>Thermoproteota</taxon>
        <taxon>Thermoprotei</taxon>
        <taxon>Desulfurococcales</taxon>
        <taxon>Desulfurococcaceae</taxon>
        <taxon>Staphylothermus</taxon>
    </lineage>
</organism>
<dbReference type="HOGENOM" id="CLU_1902024_0_0_2"/>
<dbReference type="RefSeq" id="WP_011839769.1">
    <property type="nucleotide sequence ID" value="NC_009033.1"/>
</dbReference>
<dbReference type="GeneID" id="4908105"/>
<reference evidence="3" key="1">
    <citation type="journal article" date="2009" name="BMC Genomics">
        <title>The complete genome sequence of Staphylothermus marinus reveals differences in sulfur metabolism among heterotrophic Crenarchaeota.</title>
        <authorList>
            <person name="Anderson I.J."/>
            <person name="Dharmarajan L."/>
            <person name="Rodriguez J."/>
            <person name="Hooper S."/>
            <person name="Porat I."/>
            <person name="Ulrich L.E."/>
            <person name="Elkins J.G."/>
            <person name="Mavromatis K."/>
            <person name="Sun H."/>
            <person name="Land M."/>
            <person name="Lapidus A."/>
            <person name="Lucas S."/>
            <person name="Barry K."/>
            <person name="Huber H."/>
            <person name="Zhulin I.B."/>
            <person name="Whitman W.B."/>
            <person name="Mukhopadhyay B."/>
            <person name="Woese C."/>
            <person name="Bristow J."/>
            <person name="Kyrpides N."/>
        </authorList>
    </citation>
    <scope>NUCLEOTIDE SEQUENCE [LARGE SCALE GENOMIC DNA]</scope>
    <source>
        <strain evidence="3">ATCC 43588 / DSM 3639 / JCM 9404 / F1</strain>
    </source>
</reference>
<dbReference type="Proteomes" id="UP000000254">
    <property type="component" value="Chromosome"/>
</dbReference>
<keyword evidence="1" id="KW-0472">Membrane</keyword>
<evidence type="ECO:0000313" key="2">
    <source>
        <dbReference type="EMBL" id="ABN70575.1"/>
    </source>
</evidence>
<dbReference type="EMBL" id="CP000575">
    <property type="protein sequence ID" value="ABN70575.1"/>
    <property type="molecule type" value="Genomic_DNA"/>
</dbReference>
<dbReference type="AlphaFoldDB" id="A3DPL5"/>
<keyword evidence="3" id="KW-1185">Reference proteome</keyword>
<evidence type="ECO:0000256" key="1">
    <source>
        <dbReference type="SAM" id="Phobius"/>
    </source>
</evidence>
<evidence type="ECO:0008006" key="4">
    <source>
        <dbReference type="Google" id="ProtNLM"/>
    </source>
</evidence>
<gene>
    <name evidence="2" type="ordered locus">Smar_1486</name>
</gene>